<name>A0A6A4HWJ6_9AGAR</name>
<dbReference type="Proteomes" id="UP000799118">
    <property type="component" value="Unassembled WGS sequence"/>
</dbReference>
<dbReference type="AlphaFoldDB" id="A0A6A4HWJ6"/>
<feature type="compositionally biased region" description="Polar residues" evidence="1">
    <location>
        <begin position="12"/>
        <end position="21"/>
    </location>
</feature>
<proteinExistence type="predicted"/>
<organism evidence="2 3">
    <name type="scientific">Gymnopus androsaceus JB14</name>
    <dbReference type="NCBI Taxonomy" id="1447944"/>
    <lineage>
        <taxon>Eukaryota</taxon>
        <taxon>Fungi</taxon>
        <taxon>Dikarya</taxon>
        <taxon>Basidiomycota</taxon>
        <taxon>Agaricomycotina</taxon>
        <taxon>Agaricomycetes</taxon>
        <taxon>Agaricomycetidae</taxon>
        <taxon>Agaricales</taxon>
        <taxon>Marasmiineae</taxon>
        <taxon>Omphalotaceae</taxon>
        <taxon>Gymnopus</taxon>
    </lineage>
</organism>
<feature type="region of interest" description="Disordered" evidence="1">
    <location>
        <begin position="1"/>
        <end position="21"/>
    </location>
</feature>
<sequence>MIFTTGLDPANPSGNGTHTSSTAGDSFKFQFAGSSISVNGIQPWQTSGNMTVAFSVDDEPTTTQTFPRGNHVSYVTTTTNYAFFEDDSLSSGNHTLTVNIIEVNGNSSMIVDCLTYIPSFSTLASKPHFTNSGSSSTVLSTSTASSAAKLLFLLLFPLRTDQTIQRLL</sequence>
<protein>
    <submittedName>
        <fullName evidence="2">Uncharacterized protein</fullName>
    </submittedName>
</protein>
<evidence type="ECO:0000256" key="1">
    <source>
        <dbReference type="SAM" id="MobiDB-lite"/>
    </source>
</evidence>
<evidence type="ECO:0000313" key="2">
    <source>
        <dbReference type="EMBL" id="KAE9402859.1"/>
    </source>
</evidence>
<gene>
    <name evidence="2" type="ORF">BT96DRAFT_522469</name>
</gene>
<dbReference type="Gene3D" id="2.60.120.260">
    <property type="entry name" value="Galactose-binding domain-like"/>
    <property type="match status" value="1"/>
</dbReference>
<evidence type="ECO:0000313" key="3">
    <source>
        <dbReference type="Proteomes" id="UP000799118"/>
    </source>
</evidence>
<dbReference type="EMBL" id="ML769431">
    <property type="protein sequence ID" value="KAE9402859.1"/>
    <property type="molecule type" value="Genomic_DNA"/>
</dbReference>
<accession>A0A6A4HWJ6</accession>
<dbReference type="OrthoDB" id="2756615at2759"/>
<keyword evidence="3" id="KW-1185">Reference proteome</keyword>
<reference evidence="2" key="1">
    <citation type="journal article" date="2019" name="Environ. Microbiol.">
        <title>Fungal ecological strategies reflected in gene transcription - a case study of two litter decomposers.</title>
        <authorList>
            <person name="Barbi F."/>
            <person name="Kohler A."/>
            <person name="Barry K."/>
            <person name="Baskaran P."/>
            <person name="Daum C."/>
            <person name="Fauchery L."/>
            <person name="Ihrmark K."/>
            <person name="Kuo A."/>
            <person name="LaButti K."/>
            <person name="Lipzen A."/>
            <person name="Morin E."/>
            <person name="Grigoriev I.V."/>
            <person name="Henrissat B."/>
            <person name="Lindahl B."/>
            <person name="Martin F."/>
        </authorList>
    </citation>
    <scope>NUCLEOTIDE SEQUENCE</scope>
    <source>
        <strain evidence="2">JB14</strain>
    </source>
</reference>